<evidence type="ECO:0000313" key="6">
    <source>
        <dbReference type="EMBL" id="MBS4214124.1"/>
    </source>
</evidence>
<dbReference type="Gene3D" id="1.10.10.10">
    <property type="entry name" value="Winged helix-like DNA-binding domain superfamily/Winged helix DNA-binding domain"/>
    <property type="match status" value="1"/>
</dbReference>
<sequence length="291" mass="33042">MELRDLQIFQSVASQGSVSQAAKELNYVQSNVTARIKQLEKELKTPFFYRHKRGMTLNAEGRKMLEYVNKILQDVEELEQVFLDSDSPAGMLKVGTVETVSELHTILASYYKEYPNVDLSLQAGLTEELIQKVADYQLDGAFITGPIKHPLLEQYDVSTEKLVLVTQNQTFHLEDIITTPLLVFNKGCGYRSKLEQWLKDEGLMPKRIMEFNILETILNSVSIGLGVTLVPQSAVEHLSTTGKVHCHPIPSEYGNFSTIFIRRKDVYMTNSMQSFLEIISEHRHINSVSRG</sequence>
<dbReference type="FunFam" id="1.10.10.10:FF:000001">
    <property type="entry name" value="LysR family transcriptional regulator"/>
    <property type="match status" value="1"/>
</dbReference>
<dbReference type="EMBL" id="JAGYPF010000003">
    <property type="protein sequence ID" value="MBS4214124.1"/>
    <property type="molecule type" value="Genomic_DNA"/>
</dbReference>
<dbReference type="CDD" id="cd08442">
    <property type="entry name" value="PBP2_YofA_SoxR_like"/>
    <property type="match status" value="1"/>
</dbReference>
<dbReference type="InterPro" id="IPR036390">
    <property type="entry name" value="WH_DNA-bd_sf"/>
</dbReference>
<proteinExistence type="inferred from homology"/>
<accession>A0A942YVG9</accession>
<evidence type="ECO:0000256" key="3">
    <source>
        <dbReference type="ARBA" id="ARBA00023125"/>
    </source>
</evidence>
<comment type="similarity">
    <text evidence="1">Belongs to the LysR transcriptional regulatory family.</text>
</comment>
<dbReference type="Pfam" id="PF00126">
    <property type="entry name" value="HTH_1"/>
    <property type="match status" value="1"/>
</dbReference>
<evidence type="ECO:0000256" key="4">
    <source>
        <dbReference type="ARBA" id="ARBA00023163"/>
    </source>
</evidence>
<dbReference type="GO" id="GO:0003700">
    <property type="term" value="F:DNA-binding transcription factor activity"/>
    <property type="evidence" value="ECO:0007669"/>
    <property type="project" value="InterPro"/>
</dbReference>
<dbReference type="GO" id="GO:0000976">
    <property type="term" value="F:transcription cis-regulatory region binding"/>
    <property type="evidence" value="ECO:0007669"/>
    <property type="project" value="TreeGrafter"/>
</dbReference>
<dbReference type="AlphaFoldDB" id="A0A942YVG9"/>
<keyword evidence="3" id="KW-0238">DNA-binding</keyword>
<feature type="domain" description="HTH lysR-type" evidence="5">
    <location>
        <begin position="1"/>
        <end position="58"/>
    </location>
</feature>
<evidence type="ECO:0000313" key="7">
    <source>
        <dbReference type="Proteomes" id="UP000679749"/>
    </source>
</evidence>
<dbReference type="InterPro" id="IPR005119">
    <property type="entry name" value="LysR_subst-bd"/>
</dbReference>
<dbReference type="InterPro" id="IPR000847">
    <property type="entry name" value="LysR_HTH_N"/>
</dbReference>
<protein>
    <submittedName>
        <fullName evidence="6">LysR family transcriptional regulator</fullName>
    </submittedName>
</protein>
<dbReference type="Proteomes" id="UP000679749">
    <property type="component" value="Unassembled WGS sequence"/>
</dbReference>
<organism evidence="6 7">
    <name type="scientific">Neobacillus rhizophilus</name>
    <dbReference type="NCBI Taxonomy" id="2833579"/>
    <lineage>
        <taxon>Bacteria</taxon>
        <taxon>Bacillati</taxon>
        <taxon>Bacillota</taxon>
        <taxon>Bacilli</taxon>
        <taxon>Bacillales</taxon>
        <taxon>Bacillaceae</taxon>
        <taxon>Neobacillus</taxon>
    </lineage>
</organism>
<gene>
    <name evidence="6" type="ORF">KHA99_16855</name>
</gene>
<dbReference type="SUPFAM" id="SSF53850">
    <property type="entry name" value="Periplasmic binding protein-like II"/>
    <property type="match status" value="1"/>
</dbReference>
<evidence type="ECO:0000259" key="5">
    <source>
        <dbReference type="PROSITE" id="PS50931"/>
    </source>
</evidence>
<dbReference type="PANTHER" id="PTHR30126:SF40">
    <property type="entry name" value="HTH-TYPE TRANSCRIPTIONAL REGULATOR GLTR"/>
    <property type="match status" value="1"/>
</dbReference>
<keyword evidence="4" id="KW-0804">Transcription</keyword>
<keyword evidence="2" id="KW-0805">Transcription regulation</keyword>
<dbReference type="InterPro" id="IPR036388">
    <property type="entry name" value="WH-like_DNA-bd_sf"/>
</dbReference>
<dbReference type="RefSeq" id="WP_213118619.1">
    <property type="nucleotide sequence ID" value="NZ_JAGYPF010000003.1"/>
</dbReference>
<dbReference type="Pfam" id="PF03466">
    <property type="entry name" value="LysR_substrate"/>
    <property type="match status" value="1"/>
</dbReference>
<name>A0A942YVG9_9BACI</name>
<dbReference type="Gene3D" id="3.40.190.290">
    <property type="match status" value="1"/>
</dbReference>
<comment type="caution">
    <text evidence="6">The sequence shown here is derived from an EMBL/GenBank/DDBJ whole genome shotgun (WGS) entry which is preliminary data.</text>
</comment>
<reference evidence="6" key="1">
    <citation type="submission" date="2021-05" db="EMBL/GenBank/DDBJ databases">
        <title>Novel Bacillus species.</title>
        <authorList>
            <person name="Liu G."/>
        </authorList>
    </citation>
    <scope>NUCLEOTIDE SEQUENCE</scope>
    <source>
        <strain evidence="6">FJAT-49825</strain>
    </source>
</reference>
<evidence type="ECO:0000256" key="2">
    <source>
        <dbReference type="ARBA" id="ARBA00023015"/>
    </source>
</evidence>
<dbReference type="PROSITE" id="PS50931">
    <property type="entry name" value="HTH_LYSR"/>
    <property type="match status" value="1"/>
</dbReference>
<dbReference type="PANTHER" id="PTHR30126">
    <property type="entry name" value="HTH-TYPE TRANSCRIPTIONAL REGULATOR"/>
    <property type="match status" value="1"/>
</dbReference>
<dbReference type="SUPFAM" id="SSF46785">
    <property type="entry name" value="Winged helix' DNA-binding domain"/>
    <property type="match status" value="1"/>
</dbReference>
<evidence type="ECO:0000256" key="1">
    <source>
        <dbReference type="ARBA" id="ARBA00009437"/>
    </source>
</evidence>
<keyword evidence="7" id="KW-1185">Reference proteome</keyword>